<evidence type="ECO:0000313" key="1">
    <source>
        <dbReference type="EMBL" id="TQV85196.1"/>
    </source>
</evidence>
<protein>
    <recommendedName>
        <fullName evidence="3">Phage tail protein</fullName>
    </recommendedName>
</protein>
<dbReference type="EMBL" id="VHSG01000004">
    <property type="protein sequence ID" value="TQV85196.1"/>
    <property type="molecule type" value="Genomic_DNA"/>
</dbReference>
<name>A0A545U6V1_9GAMM</name>
<keyword evidence="2" id="KW-1185">Reference proteome</keyword>
<dbReference type="OrthoDB" id="5703558at2"/>
<comment type="caution">
    <text evidence="1">The sequence shown here is derived from an EMBL/GenBank/DDBJ whole genome shotgun (WGS) entry which is preliminary data.</text>
</comment>
<dbReference type="Pfam" id="PF06763">
    <property type="entry name" value="Minor_tail_Z"/>
    <property type="match status" value="1"/>
</dbReference>
<accession>A0A545U6V1</accession>
<sequence length="197" mass="22565">MTVSPQQQAARLARKLNRIAKRDTRLATNSALNKAAQRVNTRVVRGLSRSIRVPQKLIRQKIFISRSTLRTLRVLYKVYAKDISFVQLLTKGQIGRSVGTGTNRRGVRARGRQIDHAFIQRGKSGNLHVFTRQGKFKRVAGPRGGRRVELIDVERIAIQAEAERITAAVSTRVMRKDYFRLLQQDLNFRLSKYGRRT</sequence>
<gene>
    <name evidence="1" type="ORF">FKG94_03125</name>
</gene>
<reference evidence="1 2" key="1">
    <citation type="submission" date="2019-06" db="EMBL/GenBank/DDBJ databases">
        <title>Whole genome sequence for Cellvibrionaceae sp. R142.</title>
        <authorList>
            <person name="Wang G."/>
        </authorList>
    </citation>
    <scope>NUCLEOTIDE SEQUENCE [LARGE SCALE GENOMIC DNA]</scope>
    <source>
        <strain evidence="1 2">R142</strain>
    </source>
</reference>
<dbReference type="AlphaFoldDB" id="A0A545U6V1"/>
<evidence type="ECO:0008006" key="3">
    <source>
        <dbReference type="Google" id="ProtNLM"/>
    </source>
</evidence>
<dbReference type="InterPro" id="IPR010633">
    <property type="entry name" value="Phage_lambda_GpZ"/>
</dbReference>
<organism evidence="1 2">
    <name type="scientific">Exilibacterium tricleocarpae</name>
    <dbReference type="NCBI Taxonomy" id="2591008"/>
    <lineage>
        <taxon>Bacteria</taxon>
        <taxon>Pseudomonadati</taxon>
        <taxon>Pseudomonadota</taxon>
        <taxon>Gammaproteobacteria</taxon>
        <taxon>Cellvibrionales</taxon>
        <taxon>Cellvibrionaceae</taxon>
        <taxon>Exilibacterium</taxon>
    </lineage>
</organism>
<evidence type="ECO:0000313" key="2">
    <source>
        <dbReference type="Proteomes" id="UP000319732"/>
    </source>
</evidence>
<dbReference type="RefSeq" id="WP_142902743.1">
    <property type="nucleotide sequence ID" value="NZ_ML660088.1"/>
</dbReference>
<proteinExistence type="predicted"/>
<dbReference type="Proteomes" id="UP000319732">
    <property type="component" value="Unassembled WGS sequence"/>
</dbReference>